<keyword evidence="1" id="KW-0175">Coiled coil</keyword>
<evidence type="ECO:0000256" key="1">
    <source>
        <dbReference type="SAM" id="Coils"/>
    </source>
</evidence>
<protein>
    <submittedName>
        <fullName evidence="2">I-spanin</fullName>
    </submittedName>
</protein>
<dbReference type="Proteomes" id="UP000250157">
    <property type="component" value="Segment"/>
</dbReference>
<dbReference type="GeneID" id="65108431"/>
<evidence type="ECO:0000313" key="2">
    <source>
        <dbReference type="EMBL" id="BBC78292.1"/>
    </source>
</evidence>
<sequence length="110" mass="12587">MLLILGVLSVFAFVKIQEARIDNLKESLTHVEQTVKEQDKQITDLKDGFTRLSALDDERKANRLARDTSDAKMFTDAKRSDTVAKKPKLVEKQINDSFNKFAQDMQEATR</sequence>
<reference evidence="2 3" key="1">
    <citation type="submission" date="2018-02" db="EMBL/GenBank/DDBJ databases">
        <title>Full genome sequencing of a novel polyvalent bacteriophage as one of T4-Family member.</title>
        <authorList>
            <person name="Kawasaki T."/>
            <person name="Saad A.M."/>
            <person name="Yamada T."/>
        </authorList>
    </citation>
    <scope>NUCLEOTIDE SEQUENCE [LARGE SCALE GENOMIC DNA]</scope>
    <source>
        <strain evidence="2 3">EcS1</strain>
    </source>
</reference>
<dbReference type="EMBL" id="LC371242">
    <property type="protein sequence ID" value="BBC78292.1"/>
    <property type="molecule type" value="Genomic_DNA"/>
</dbReference>
<proteinExistence type="predicted"/>
<organism evidence="2 3">
    <name type="scientific">Escherichia phage EcS1</name>
    <dbReference type="NCBI Taxonomy" id="2083276"/>
    <lineage>
        <taxon>Viruses</taxon>
        <taxon>Duplodnaviria</taxon>
        <taxon>Heunggongvirae</taxon>
        <taxon>Uroviricota</taxon>
        <taxon>Caudoviricetes</taxon>
        <taxon>Pantevenvirales</taxon>
        <taxon>Straboviridae</taxon>
        <taxon>Tevenvirinae</taxon>
        <taxon>Kagamiyamavirus</taxon>
        <taxon>Kagamiyamavirus ecs1</taxon>
    </lineage>
</organism>
<keyword evidence="3" id="KW-1185">Reference proteome</keyword>
<dbReference type="KEGG" id="vg:65108431"/>
<evidence type="ECO:0000313" key="3">
    <source>
        <dbReference type="Proteomes" id="UP000250157"/>
    </source>
</evidence>
<name>A0A2Z5ZCX8_9CAUD</name>
<feature type="coiled-coil region" evidence="1">
    <location>
        <begin position="14"/>
        <end position="41"/>
    </location>
</feature>
<accession>A0A2Z5ZCX8</accession>
<dbReference type="RefSeq" id="YP_010090939.1">
    <property type="nucleotide sequence ID" value="NC_055721.1"/>
</dbReference>